<dbReference type="RefSeq" id="WP_195902274.1">
    <property type="nucleotide sequence ID" value="NZ_JADOGI010000281.1"/>
</dbReference>
<evidence type="ECO:0000313" key="2">
    <source>
        <dbReference type="EMBL" id="MBF8193408.1"/>
    </source>
</evidence>
<accession>A0A931AK69</accession>
<comment type="caution">
    <text evidence="2">The sequence shown here is derived from an EMBL/GenBank/DDBJ whole genome shotgun (WGS) entry which is preliminary data.</text>
</comment>
<sequence length="69" mass="7980">MTDEIYPEPTCECSARLEEGEVHCLKCRSRERWTKKQAGKRRRGGRRQGETRRPPRAPRGLAQAGVIWS</sequence>
<feature type="compositionally biased region" description="Basic residues" evidence="1">
    <location>
        <begin position="35"/>
        <end position="46"/>
    </location>
</feature>
<protein>
    <submittedName>
        <fullName evidence="2">Uncharacterized protein</fullName>
    </submittedName>
</protein>
<dbReference type="Proteomes" id="UP000605361">
    <property type="component" value="Unassembled WGS sequence"/>
</dbReference>
<proteinExistence type="predicted"/>
<gene>
    <name evidence="2" type="ORF">ITP53_48605</name>
</gene>
<dbReference type="EMBL" id="JADOGI010000281">
    <property type="protein sequence ID" value="MBF8193408.1"/>
    <property type="molecule type" value="Genomic_DNA"/>
</dbReference>
<reference evidence="2" key="1">
    <citation type="submission" date="2020-11" db="EMBL/GenBank/DDBJ databases">
        <title>Whole-genome analyses of Nonomuraea sp. K274.</title>
        <authorList>
            <person name="Veyisoglu A."/>
        </authorList>
    </citation>
    <scope>NUCLEOTIDE SEQUENCE</scope>
    <source>
        <strain evidence="2">K274</strain>
    </source>
</reference>
<feature type="region of interest" description="Disordered" evidence="1">
    <location>
        <begin position="33"/>
        <end position="69"/>
    </location>
</feature>
<evidence type="ECO:0000313" key="3">
    <source>
        <dbReference type="Proteomes" id="UP000605361"/>
    </source>
</evidence>
<name>A0A931AK69_9ACTN</name>
<evidence type="ECO:0000256" key="1">
    <source>
        <dbReference type="SAM" id="MobiDB-lite"/>
    </source>
</evidence>
<keyword evidence="3" id="KW-1185">Reference proteome</keyword>
<organism evidence="2 3">
    <name type="scientific">Nonomuraea cypriaca</name>
    <dbReference type="NCBI Taxonomy" id="1187855"/>
    <lineage>
        <taxon>Bacteria</taxon>
        <taxon>Bacillati</taxon>
        <taxon>Actinomycetota</taxon>
        <taxon>Actinomycetes</taxon>
        <taxon>Streptosporangiales</taxon>
        <taxon>Streptosporangiaceae</taxon>
        <taxon>Nonomuraea</taxon>
    </lineage>
</organism>
<dbReference type="AlphaFoldDB" id="A0A931AK69"/>